<dbReference type="SUPFAM" id="SSF52058">
    <property type="entry name" value="L domain-like"/>
    <property type="match status" value="1"/>
</dbReference>
<keyword evidence="8" id="KW-0408">Iron</keyword>
<evidence type="ECO:0000256" key="8">
    <source>
        <dbReference type="ARBA" id="ARBA00023004"/>
    </source>
</evidence>
<evidence type="ECO:0000256" key="4">
    <source>
        <dbReference type="ARBA" id="ARBA00016103"/>
    </source>
</evidence>
<dbReference type="PROSITE" id="PS50846">
    <property type="entry name" value="HMA_2"/>
    <property type="match status" value="1"/>
</dbReference>
<evidence type="ECO:0000256" key="2">
    <source>
        <dbReference type="ARBA" id="ARBA00001973"/>
    </source>
</evidence>
<dbReference type="CDD" id="cd00371">
    <property type="entry name" value="HMA"/>
    <property type="match status" value="1"/>
</dbReference>
<evidence type="ECO:0000313" key="11">
    <source>
        <dbReference type="EMBL" id="PVH22116.1"/>
    </source>
</evidence>
<dbReference type="InterPro" id="IPR032675">
    <property type="entry name" value="LRR_dom_sf"/>
</dbReference>
<dbReference type="InterPro" id="IPR003591">
    <property type="entry name" value="Leu-rich_rpt_typical-subtyp"/>
</dbReference>
<feature type="domain" description="HMA" evidence="10">
    <location>
        <begin position="4"/>
        <end position="67"/>
    </location>
</feature>
<evidence type="ECO:0000256" key="6">
    <source>
        <dbReference type="ARBA" id="ARBA00022737"/>
    </source>
</evidence>
<accession>A0A2V1AX81</accession>
<dbReference type="InterPro" id="IPR019487">
    <property type="entry name" value="RAM_signalling_pathway_SOG2"/>
</dbReference>
<dbReference type="Proteomes" id="UP000244309">
    <property type="component" value="Unassembled WGS sequence"/>
</dbReference>
<reference evidence="11 12" key="1">
    <citation type="submission" date="2017-12" db="EMBL/GenBank/DDBJ databases">
        <title>Genome Sequence of a Multidrug-Resistant Candida haemulonii Isolate from a Patient with Chronic Leg Ulcers in Israel.</title>
        <authorList>
            <person name="Chow N.A."/>
            <person name="Gade L."/>
            <person name="Batra D."/>
            <person name="Rowe L.A."/>
            <person name="Ben-Ami R."/>
            <person name="Loparev V.N."/>
            <person name="Litvintseva A.P."/>
        </authorList>
    </citation>
    <scope>NUCLEOTIDE SEQUENCE [LARGE SCALE GENOMIC DNA]</scope>
    <source>
        <strain evidence="11 12">B11899</strain>
    </source>
</reference>
<dbReference type="SUPFAM" id="SSF49329">
    <property type="entry name" value="Cu,Zn superoxide dismutase-like"/>
    <property type="match status" value="1"/>
</dbReference>
<dbReference type="InterPro" id="IPR001611">
    <property type="entry name" value="Leu-rich_rpt"/>
</dbReference>
<dbReference type="GO" id="GO:0006801">
    <property type="term" value="P:superoxide metabolic process"/>
    <property type="evidence" value="ECO:0007669"/>
    <property type="project" value="InterPro"/>
</dbReference>
<comment type="caution">
    <text evidence="11">The sequence shown here is derived from an EMBL/GenBank/DDBJ whole genome shotgun (WGS) entry which is preliminary data.</text>
</comment>
<keyword evidence="12" id="KW-1185">Reference proteome</keyword>
<organism evidence="11 12">
    <name type="scientific">Candidozyma haemuli</name>
    <dbReference type="NCBI Taxonomy" id="45357"/>
    <lineage>
        <taxon>Eukaryota</taxon>
        <taxon>Fungi</taxon>
        <taxon>Dikarya</taxon>
        <taxon>Ascomycota</taxon>
        <taxon>Saccharomycotina</taxon>
        <taxon>Pichiomycetes</taxon>
        <taxon>Metschnikowiaceae</taxon>
        <taxon>Candidozyma</taxon>
    </lineage>
</organism>
<feature type="region of interest" description="Disordered" evidence="9">
    <location>
        <begin position="505"/>
        <end position="536"/>
    </location>
</feature>
<dbReference type="GO" id="GO:0016491">
    <property type="term" value="F:oxidoreductase activity"/>
    <property type="evidence" value="ECO:0007669"/>
    <property type="project" value="UniProtKB-KW"/>
</dbReference>
<dbReference type="OrthoDB" id="1394818at2759"/>
<dbReference type="STRING" id="45357.A0A2V1AX81"/>
<keyword evidence="6" id="KW-0677">Repeat</keyword>
<dbReference type="GO" id="GO:0046872">
    <property type="term" value="F:metal ion binding"/>
    <property type="evidence" value="ECO:0007669"/>
    <property type="project" value="InterPro"/>
</dbReference>
<protein>
    <recommendedName>
        <fullName evidence="4">Superoxide dismutase 1 copper chaperone</fullName>
    </recommendedName>
</protein>
<keyword evidence="5" id="KW-0433">Leucine-rich repeat</keyword>
<sequence length="1132" mass="124324">MVASFETVFQLPLHCNRCVNDVQEALSSLDHVEEVRVDLDNQSVAVTGLTPPSAVVKALRNIGKDAIIRGSGKPDSAAVCILESFGSNENSQPVKGLARIVEIGKANIVVDLTVAGLKKGLYFPSIRYSGNLSEGALSTGGSMYEFAPIDVSSPMTEDSFISSIGASRDQNDALFSSQSFMHANLGVKDLIGRSIVLSSSRDTVDKDSLCGVIARSAGAWENDKSLLTEMNLHIERLSLAENRLRFIPDELSVVCDDRLRALDLRSNDLHEIPSSIAAMYPNLELLDLSSNQLWNLPNSTSSLENLRVLKLNNNVFSYLPPILGELISLEKLVAHGNPLVVPSQQAIQTLEKDTNRLKAYLLSNSLLLEQNLNQQLQRVKSTNSVSTRSRSSSDTKMKTSKASRRMGLIINKNKKQEAKSDSGQKADKLADHSESNAGRQEPESHETHSIPRTSPPAISMTRSRQNTMTEINDMLQQPELSDTEYKSGAYFRRLSTLQELPSADQKRETFSMLDRSSDVSKPNDFGISKSPNPTSAASNVVRISETFLPGSFVNTNEAVIPNANSGHDNSILDLATILKVARKILFSFSEFHSSIKRLTGFCTDRKIAARTISLLHNSKSDIDNLVETMESSEEQNEGSDDLFNVVTTCVHSFKQILSYLVDNFSYYVARIDVCFIRMVYLTIFGAFNELQNAHGIINPNLKLSNPKSHGILADHSKLSSSNQNIEYSVEQNKDGYSNQAFLQRTDNNTVLDDVDEKLYESINVAITNAQVVFNELTKAMNKSAVASTNNGPQAMNPSVASKFKDLTNTCMSLMDITKRLSAKIPTVKASLAIQAKKAFWDDINVFLKAIIQTFSSVKLIMKDAPILNEVRQSMANLTKATKELTILLEASSFSIFSEAASTGSFAWSHSHTNLSHLGSSSAPVRTPLVATVGAAAAQAIMPNNDNSTFDDTIVKSTDGGGYGHGKEFRHDNSVLKKDGCSVKSQPQVQILGQGQFAADEPGNENGEEINLTHPSHTTFHNQPLSQDDIKDRKQTRFYRWHIDSALYGLSPPKVTTLLGIKVPPATQTQTIDYNDGSGEVLNLSQGATCFVSGQEAFERLSIEEKEFALHTLVEYAPIPIYSFRQPKPRKTD</sequence>
<dbReference type="PANTHER" id="PTHR43779:SF2">
    <property type="entry name" value="ALPHA-KETOGLUTARATE-DEPENDENT XANTHINE DIOXYGENASE XAN1"/>
    <property type="match status" value="1"/>
</dbReference>
<comment type="cofactor">
    <cofactor evidence="1">
        <name>Fe(2+)</name>
        <dbReference type="ChEBI" id="CHEBI:29033"/>
    </cofactor>
</comment>
<proteinExistence type="inferred from homology"/>
<dbReference type="PANTHER" id="PTHR43779">
    <property type="entry name" value="DIOXYGENASE RV0097-RELATED"/>
    <property type="match status" value="1"/>
</dbReference>
<comment type="cofactor">
    <cofactor evidence="2">
        <name>Cu(2+)</name>
        <dbReference type="ChEBI" id="CHEBI:29036"/>
    </cofactor>
</comment>
<dbReference type="AlphaFoldDB" id="A0A2V1AX81"/>
<dbReference type="Gene3D" id="3.60.130.10">
    <property type="entry name" value="Clavaminate synthase-like"/>
    <property type="match status" value="1"/>
</dbReference>
<dbReference type="SUPFAM" id="SSF51197">
    <property type="entry name" value="Clavaminate synthase-like"/>
    <property type="match status" value="1"/>
</dbReference>
<dbReference type="Gene3D" id="2.60.40.200">
    <property type="entry name" value="Superoxide dismutase, copper/zinc binding domain"/>
    <property type="match status" value="1"/>
</dbReference>
<dbReference type="InterPro" id="IPR006121">
    <property type="entry name" value="HMA_dom"/>
</dbReference>
<evidence type="ECO:0000256" key="7">
    <source>
        <dbReference type="ARBA" id="ARBA00023002"/>
    </source>
</evidence>
<dbReference type="InterPro" id="IPR036423">
    <property type="entry name" value="SOD-like_Cu/Zn_dom_sf"/>
</dbReference>
<dbReference type="RefSeq" id="XP_025343056.1">
    <property type="nucleotide sequence ID" value="XM_025488394.1"/>
</dbReference>
<dbReference type="VEuPathDB" id="FungiDB:CXQ85_004785"/>
<dbReference type="PROSITE" id="PS51450">
    <property type="entry name" value="LRR"/>
    <property type="match status" value="1"/>
</dbReference>
<dbReference type="GeneID" id="37010115"/>
<feature type="compositionally biased region" description="Basic and acidic residues" evidence="9">
    <location>
        <begin position="414"/>
        <end position="449"/>
    </location>
</feature>
<comment type="similarity">
    <text evidence="3">Belongs to the CCS1 family.</text>
</comment>
<dbReference type="EMBL" id="PKFO01000006">
    <property type="protein sequence ID" value="PVH22116.1"/>
    <property type="molecule type" value="Genomic_DNA"/>
</dbReference>
<dbReference type="InterPro" id="IPR051178">
    <property type="entry name" value="TfdA_dioxygenase"/>
</dbReference>
<dbReference type="Gene3D" id="3.30.70.100">
    <property type="match status" value="1"/>
</dbReference>
<keyword evidence="7" id="KW-0560">Oxidoreductase</keyword>
<dbReference type="SMART" id="SM00369">
    <property type="entry name" value="LRR_TYP"/>
    <property type="match status" value="4"/>
</dbReference>
<dbReference type="Pfam" id="PF00403">
    <property type="entry name" value="HMA"/>
    <property type="match status" value="1"/>
</dbReference>
<gene>
    <name evidence="11" type="ORF">CXQ85_004785</name>
</gene>
<dbReference type="Pfam" id="PF10428">
    <property type="entry name" value="SOG2"/>
    <property type="match status" value="2"/>
</dbReference>
<evidence type="ECO:0000259" key="10">
    <source>
        <dbReference type="PROSITE" id="PS50846"/>
    </source>
</evidence>
<feature type="compositionally biased region" description="Low complexity" evidence="9">
    <location>
        <begin position="377"/>
        <end position="390"/>
    </location>
</feature>
<evidence type="ECO:0000313" key="12">
    <source>
        <dbReference type="Proteomes" id="UP000244309"/>
    </source>
</evidence>
<evidence type="ECO:0000256" key="9">
    <source>
        <dbReference type="SAM" id="MobiDB-lite"/>
    </source>
</evidence>
<name>A0A2V1AX81_9ASCO</name>
<evidence type="ECO:0000256" key="3">
    <source>
        <dbReference type="ARBA" id="ARBA00010636"/>
    </source>
</evidence>
<evidence type="ECO:0000256" key="5">
    <source>
        <dbReference type="ARBA" id="ARBA00022614"/>
    </source>
</evidence>
<dbReference type="Gene3D" id="3.80.10.10">
    <property type="entry name" value="Ribonuclease Inhibitor"/>
    <property type="match status" value="1"/>
</dbReference>
<dbReference type="Pfam" id="PF13855">
    <property type="entry name" value="LRR_8"/>
    <property type="match status" value="1"/>
</dbReference>
<dbReference type="SUPFAM" id="SSF55008">
    <property type="entry name" value="HMA, heavy metal-associated domain"/>
    <property type="match status" value="1"/>
</dbReference>
<dbReference type="InterPro" id="IPR036163">
    <property type="entry name" value="HMA_dom_sf"/>
</dbReference>
<evidence type="ECO:0000256" key="1">
    <source>
        <dbReference type="ARBA" id="ARBA00001954"/>
    </source>
</evidence>
<feature type="region of interest" description="Disordered" evidence="9">
    <location>
        <begin position="377"/>
        <end position="461"/>
    </location>
</feature>
<dbReference type="InterPro" id="IPR042098">
    <property type="entry name" value="TauD-like_sf"/>
</dbReference>